<dbReference type="Pfam" id="PF08669">
    <property type="entry name" value="GCV_T_C"/>
    <property type="match status" value="1"/>
</dbReference>
<feature type="domain" description="GCVT N-terminal" evidence="3">
    <location>
        <begin position="37"/>
        <end position="289"/>
    </location>
</feature>
<accession>A0A2A5W8E6</accession>
<keyword evidence="1" id="KW-0032">Aminotransferase</keyword>
<organism evidence="5 6">
    <name type="scientific">OM182 bacterium MED-G28</name>
    <dbReference type="NCBI Taxonomy" id="1986256"/>
    <lineage>
        <taxon>Bacteria</taxon>
        <taxon>Pseudomonadati</taxon>
        <taxon>Pseudomonadota</taxon>
        <taxon>Gammaproteobacteria</taxon>
        <taxon>OMG group</taxon>
        <taxon>OM182 clade</taxon>
    </lineage>
</organism>
<evidence type="ECO:0000256" key="1">
    <source>
        <dbReference type="ARBA" id="ARBA00022576"/>
    </source>
</evidence>
<dbReference type="SUPFAM" id="SSF103025">
    <property type="entry name" value="Folate-binding domain"/>
    <property type="match status" value="1"/>
</dbReference>
<gene>
    <name evidence="5" type="ORF">CNF02_11645</name>
</gene>
<evidence type="ECO:0000256" key="2">
    <source>
        <dbReference type="PIRSR" id="PIRSR006487-1"/>
    </source>
</evidence>
<dbReference type="EMBL" id="NTJZ01000015">
    <property type="protein sequence ID" value="PDH32564.1"/>
    <property type="molecule type" value="Genomic_DNA"/>
</dbReference>
<dbReference type="GO" id="GO:0008483">
    <property type="term" value="F:transaminase activity"/>
    <property type="evidence" value="ECO:0007669"/>
    <property type="project" value="UniProtKB-KW"/>
</dbReference>
<dbReference type="Pfam" id="PF01571">
    <property type="entry name" value="GCV_T"/>
    <property type="match status" value="1"/>
</dbReference>
<dbReference type="GO" id="GO:0032259">
    <property type="term" value="P:methylation"/>
    <property type="evidence" value="ECO:0007669"/>
    <property type="project" value="UniProtKB-KW"/>
</dbReference>
<sequence>MGDSNTITVDPFEEERPKETHFHARMAVLNIRENWAAWNGYKLANYFYDAEYEYFCVRNGCGTYDICGMQKYFVSGKDAEAMLNRMVTRDISEMNVDRVTYLVWCTDEGRLIDDGTVFKLGHEHFMLTCGSPSLAWLEKSCYGFKDVSIVDMSERIAALALQGPTSCEVLKKMGLKDIDTLKPFGIKHFPFGASKDKPLMVSRTGFTGDLGYELWIKPELALEMWDSLYDAGEDYHIQPFGEAALNMARMEAGFIMPLMEFNEALKTIHFRHDHTPFQLSLDWLVDFKKPHFNGRAALLKEQHDGPEYTLVKLDIEGNKPAEECNVYSDKGCENEIGYVTSAMWSPVVKANIALAMVKTKYLKGEIWAEIYYNKELRSYTKVSRCTVKEKPFWTHPRSRATPPLPY</sequence>
<feature type="binding site" evidence="2">
    <location>
        <position position="213"/>
    </location>
    <ligand>
        <name>substrate</name>
    </ligand>
</feature>
<feature type="domain" description="Aminomethyltransferase C-terminal" evidence="4">
    <location>
        <begin position="310"/>
        <end position="365"/>
    </location>
</feature>
<keyword evidence="5" id="KW-0489">Methyltransferase</keyword>
<dbReference type="InterPro" id="IPR029043">
    <property type="entry name" value="GcvT/YgfZ_C"/>
</dbReference>
<dbReference type="Gene3D" id="3.30.1360.120">
    <property type="entry name" value="Probable tRNA modification gtpase trme, domain 1"/>
    <property type="match status" value="1"/>
</dbReference>
<dbReference type="PANTHER" id="PTHR43757:SF2">
    <property type="entry name" value="AMINOMETHYLTRANSFERASE, MITOCHONDRIAL"/>
    <property type="match status" value="1"/>
</dbReference>
<dbReference type="InterPro" id="IPR028896">
    <property type="entry name" value="GcvT/YgfZ/DmdA"/>
</dbReference>
<evidence type="ECO:0000313" key="6">
    <source>
        <dbReference type="Proteomes" id="UP000219329"/>
    </source>
</evidence>
<dbReference type="PANTHER" id="PTHR43757">
    <property type="entry name" value="AMINOMETHYLTRANSFERASE"/>
    <property type="match status" value="1"/>
</dbReference>
<keyword evidence="5" id="KW-0808">Transferase</keyword>
<comment type="caution">
    <text evidence="5">The sequence shown here is derived from an EMBL/GenBank/DDBJ whole genome shotgun (WGS) entry which is preliminary data.</text>
</comment>
<dbReference type="Proteomes" id="UP000219329">
    <property type="component" value="Unassembled WGS sequence"/>
</dbReference>
<dbReference type="InterPro" id="IPR006222">
    <property type="entry name" value="GCVT_N"/>
</dbReference>
<evidence type="ECO:0000259" key="3">
    <source>
        <dbReference type="Pfam" id="PF01571"/>
    </source>
</evidence>
<evidence type="ECO:0000313" key="5">
    <source>
        <dbReference type="EMBL" id="PDH32564.1"/>
    </source>
</evidence>
<reference evidence="5 6" key="1">
    <citation type="submission" date="2017-08" db="EMBL/GenBank/DDBJ databases">
        <title>Fine stratification of microbial communities through a metagenomic profile of the photic zone.</title>
        <authorList>
            <person name="Haro-Moreno J.M."/>
            <person name="Lopez-Perez M."/>
            <person name="De La Torre J."/>
            <person name="Picazo A."/>
            <person name="Camacho A."/>
            <person name="Rodriguez-Valera F."/>
        </authorList>
    </citation>
    <scope>NUCLEOTIDE SEQUENCE [LARGE SCALE GENOMIC DNA]</scope>
    <source>
        <strain evidence="5">MED-G28</strain>
    </source>
</reference>
<dbReference type="SUPFAM" id="SSF101790">
    <property type="entry name" value="Aminomethyltransferase beta-barrel domain"/>
    <property type="match status" value="1"/>
</dbReference>
<dbReference type="InterPro" id="IPR013977">
    <property type="entry name" value="GcvT_C"/>
</dbReference>
<dbReference type="AlphaFoldDB" id="A0A2A5W8E6"/>
<protein>
    <submittedName>
        <fullName evidence="5">Aminomethyltransferase</fullName>
    </submittedName>
</protein>
<evidence type="ECO:0000259" key="4">
    <source>
        <dbReference type="Pfam" id="PF08669"/>
    </source>
</evidence>
<name>A0A2A5W8E6_9GAMM</name>
<dbReference type="PIRSF" id="PIRSF006487">
    <property type="entry name" value="GcvT"/>
    <property type="match status" value="1"/>
</dbReference>
<dbReference type="GO" id="GO:0008168">
    <property type="term" value="F:methyltransferase activity"/>
    <property type="evidence" value="ECO:0007669"/>
    <property type="project" value="UniProtKB-KW"/>
</dbReference>
<proteinExistence type="predicted"/>
<dbReference type="InterPro" id="IPR027266">
    <property type="entry name" value="TrmE/GcvT-like"/>
</dbReference>